<dbReference type="Proteomes" id="UP000058636">
    <property type="component" value="Unassembled WGS sequence"/>
</dbReference>
<dbReference type="AlphaFoldDB" id="A0A101ESI2"/>
<sequence length="236" mass="26720">MIEKGVFPGALNMAIDSLMAEWSANMNSVLFRFYGWKRPTVSLGRFQKEDGINVPDWIDVVRRPSGGRALLHHREITYCLAVPKKINFGKLSVLEFHRLVHSLIRDALVEAGLHAELSSERRGNTALCFDAPSRYEIVINGVKVVGSAQFRTAESIVEHGSIVLKQDIDLLKTIFGEDVPPLKGILDLYDVDVKALEERILAQFEKVFGTSRKIQLDSSMLKEARERSPLYEVRRR</sequence>
<proteinExistence type="predicted"/>
<dbReference type="Pfam" id="PF03099">
    <property type="entry name" value="BPL_LplA_LipB"/>
    <property type="match status" value="1"/>
</dbReference>
<evidence type="ECO:0000313" key="1">
    <source>
        <dbReference type="EMBL" id="KUK23869.1"/>
    </source>
</evidence>
<gene>
    <name evidence="1" type="ORF">XD57_0026</name>
</gene>
<accession>A0A101ESI2</accession>
<dbReference type="PROSITE" id="PS51733">
    <property type="entry name" value="BPL_LPL_CATALYTIC"/>
    <property type="match status" value="1"/>
</dbReference>
<dbReference type="GO" id="GO:0016874">
    <property type="term" value="F:ligase activity"/>
    <property type="evidence" value="ECO:0007669"/>
    <property type="project" value="UniProtKB-KW"/>
</dbReference>
<dbReference type="Gene3D" id="3.30.930.10">
    <property type="entry name" value="Bira Bifunctional Protein, Domain 2"/>
    <property type="match status" value="1"/>
</dbReference>
<dbReference type="InterPro" id="IPR045864">
    <property type="entry name" value="aa-tRNA-synth_II/BPL/LPL"/>
</dbReference>
<keyword evidence="1" id="KW-0436">Ligase</keyword>
<dbReference type="EMBL" id="LGFG01000001">
    <property type="protein sequence ID" value="KUK23869.1"/>
    <property type="molecule type" value="Genomic_DNA"/>
</dbReference>
<protein>
    <submittedName>
        <fullName evidence="1">Biotin/lipoate A/B protein ligase</fullName>
    </submittedName>
</protein>
<dbReference type="InterPro" id="IPR050664">
    <property type="entry name" value="Octanoyltrans_LipM/LipL"/>
</dbReference>
<organism evidence="1 2">
    <name type="scientific">Thermotoga petrophila</name>
    <dbReference type="NCBI Taxonomy" id="93929"/>
    <lineage>
        <taxon>Bacteria</taxon>
        <taxon>Thermotogati</taxon>
        <taxon>Thermotogota</taxon>
        <taxon>Thermotogae</taxon>
        <taxon>Thermotogales</taxon>
        <taxon>Thermotogaceae</taxon>
        <taxon>Thermotoga</taxon>
    </lineage>
</organism>
<dbReference type="PANTHER" id="PTHR43679">
    <property type="entry name" value="OCTANOYLTRANSFERASE LIPM-RELATED"/>
    <property type="match status" value="1"/>
</dbReference>
<dbReference type="PANTHER" id="PTHR43679:SF2">
    <property type="entry name" value="OCTANOYL-[GCVH]:PROTEIN N-OCTANOYLTRANSFERASE"/>
    <property type="match status" value="1"/>
</dbReference>
<dbReference type="PATRIC" id="fig|93930.3.peg.1266"/>
<comment type="caution">
    <text evidence="1">The sequence shown here is derived from an EMBL/GenBank/DDBJ whole genome shotgun (WGS) entry which is preliminary data.</text>
</comment>
<dbReference type="InterPro" id="IPR004143">
    <property type="entry name" value="BPL_LPL_catalytic"/>
</dbReference>
<reference evidence="1 2" key="1">
    <citation type="journal article" date="2015" name="MBio">
        <title>Genome-Resolved Metagenomic Analysis Reveals Roles for Candidate Phyla and Other Microbial Community Members in Biogeochemical Transformations in Oil Reservoirs.</title>
        <authorList>
            <person name="Hu P."/>
            <person name="Tom L."/>
            <person name="Singh A."/>
            <person name="Thomas B.C."/>
            <person name="Baker B.J."/>
            <person name="Piceno Y.M."/>
            <person name="Andersen G.L."/>
            <person name="Banfield J.F."/>
        </authorList>
    </citation>
    <scope>NUCLEOTIDE SEQUENCE [LARGE SCALE GENOMIC DNA]</scope>
    <source>
        <strain evidence="1">46_26</strain>
    </source>
</reference>
<name>A0A101ESI2_9THEM</name>
<evidence type="ECO:0000313" key="2">
    <source>
        <dbReference type="Proteomes" id="UP000058636"/>
    </source>
</evidence>
<dbReference type="SUPFAM" id="SSF55681">
    <property type="entry name" value="Class II aaRS and biotin synthetases"/>
    <property type="match status" value="1"/>
</dbReference>